<name>A0ACC3C083_PYRYE</name>
<comment type="caution">
    <text evidence="1">The sequence shown here is derived from an EMBL/GenBank/DDBJ whole genome shotgun (WGS) entry which is preliminary data.</text>
</comment>
<reference evidence="1" key="1">
    <citation type="submission" date="2019-11" db="EMBL/GenBank/DDBJ databases">
        <title>Nori genome reveals adaptations in red seaweeds to the harsh intertidal environment.</title>
        <authorList>
            <person name="Wang D."/>
            <person name="Mao Y."/>
        </authorList>
    </citation>
    <scope>NUCLEOTIDE SEQUENCE</scope>
    <source>
        <tissue evidence="1">Gametophyte</tissue>
    </source>
</reference>
<dbReference type="EMBL" id="CM020619">
    <property type="protein sequence ID" value="KAK1863202.1"/>
    <property type="molecule type" value="Genomic_DNA"/>
</dbReference>
<proteinExistence type="predicted"/>
<gene>
    <name evidence="1" type="ORF">I4F81_005763</name>
</gene>
<accession>A0ACC3C083</accession>
<organism evidence="1 2">
    <name type="scientific">Pyropia yezoensis</name>
    <name type="common">Susabi-nori</name>
    <name type="synonym">Porphyra yezoensis</name>
    <dbReference type="NCBI Taxonomy" id="2788"/>
    <lineage>
        <taxon>Eukaryota</taxon>
        <taxon>Rhodophyta</taxon>
        <taxon>Bangiophyceae</taxon>
        <taxon>Bangiales</taxon>
        <taxon>Bangiaceae</taxon>
        <taxon>Pyropia</taxon>
    </lineage>
</organism>
<dbReference type="Proteomes" id="UP000798662">
    <property type="component" value="Chromosome 2"/>
</dbReference>
<keyword evidence="2" id="KW-1185">Reference proteome</keyword>
<protein>
    <submittedName>
        <fullName evidence="1">Uncharacterized protein</fullName>
    </submittedName>
</protein>
<sequence>MVTDQVSIRRFALISDVHIFNTEGFWYERALDFTNRRVFGLLNILMLRGPDKFSRHVLASSMDDMRANGVDHLVIAGDVTNLAIECEFALSKEYFSRFGPPANITAVPGNHDVYTGKELKRRLFAKYFGEYAQSDVPVVSPRDDGFPFLQARGGVAFLGLNTGIPGSARGLVGPAQFDAARKMLTSPEGKALLARTKTLIMVLHHPTQDPKMRGLPRVRDIGHDLIDWEDVAAFCREFPIAMTLHGHNHVPYQGRLTLAPDTYVYESGSGTLLADNPSRIARYTVFELDDAGTLARTFARVWNPETAKFDSLELPLPTMADVGVVAQV</sequence>
<evidence type="ECO:0000313" key="2">
    <source>
        <dbReference type="Proteomes" id="UP000798662"/>
    </source>
</evidence>
<evidence type="ECO:0000313" key="1">
    <source>
        <dbReference type="EMBL" id="KAK1863202.1"/>
    </source>
</evidence>